<dbReference type="Proteomes" id="UP001303046">
    <property type="component" value="Unassembled WGS sequence"/>
</dbReference>
<keyword evidence="5" id="KW-1003">Cell membrane</keyword>
<evidence type="ECO:0000256" key="4">
    <source>
        <dbReference type="ARBA" id="ARBA00010988"/>
    </source>
</evidence>
<evidence type="ECO:0000313" key="10">
    <source>
        <dbReference type="EMBL" id="KAK6752783.1"/>
    </source>
</evidence>
<gene>
    <name evidence="10" type="primary">Necator_chrIV.g17204</name>
    <name evidence="10" type="ORF">RB195_003906</name>
</gene>
<dbReference type="PANTHER" id="PTHR10844">
    <property type="entry name" value="CAVEOLIN"/>
    <property type="match status" value="1"/>
</dbReference>
<feature type="compositionally biased region" description="Low complexity" evidence="8">
    <location>
        <begin position="82"/>
        <end position="94"/>
    </location>
</feature>
<dbReference type="EMBL" id="JAVFWL010000004">
    <property type="protein sequence ID" value="KAK6752783.1"/>
    <property type="molecule type" value="Genomic_DNA"/>
</dbReference>
<keyword evidence="11" id="KW-1185">Reference proteome</keyword>
<dbReference type="Pfam" id="PF01146">
    <property type="entry name" value="Caveolin"/>
    <property type="match status" value="1"/>
</dbReference>
<keyword evidence="9" id="KW-0812">Transmembrane</keyword>
<keyword evidence="6" id="KW-0333">Golgi apparatus</keyword>
<accession>A0ABR1DRI2</accession>
<name>A0ABR1DRI2_NECAM</name>
<feature type="transmembrane region" description="Helical" evidence="9">
    <location>
        <begin position="201"/>
        <end position="231"/>
    </location>
</feature>
<keyword evidence="9" id="KW-1133">Transmembrane helix</keyword>
<comment type="subcellular location">
    <subcellularLocation>
        <location evidence="1">Cell membrane</location>
        <topology evidence="1">Peripheral membrane protein</topology>
    </subcellularLocation>
    <subcellularLocation>
        <location evidence="2">Golgi apparatus membrane</location>
        <topology evidence="2">Peripheral membrane protein</topology>
    </subcellularLocation>
    <subcellularLocation>
        <location evidence="3">Membrane</location>
        <location evidence="3">Caveola</location>
        <topology evidence="3">Peripheral membrane protein</topology>
    </subcellularLocation>
</comment>
<evidence type="ECO:0000256" key="1">
    <source>
        <dbReference type="ARBA" id="ARBA00004202"/>
    </source>
</evidence>
<sequence>MALEYGYVHDLTWKKTMDGVIKQIGDRGSDEQEKTSKNGRPRIDEAFWLNQSVPLMQIEQMSADQEKPVELEQVPLKSDTDAPAGAAEETTAAEPAPPPTKKSWFFKKTKKVVLEEPKGEEEKPIEEKPKKKCWWGKHKTEEEQKDDHISIGIDLVNRDEKAINEHVRFGFDDIFGEADTQHSWDCVWRLVYKVFTWTRLFVYRLCSLIIGLPAAIIFGILFAIASVINVFACVPIAKLLTIPANWLAKTWSWLVHAIVDPVASALALLFSSFTIRKYGINSQPTDPCVA</sequence>
<dbReference type="PANTHER" id="PTHR10844:SF21">
    <property type="entry name" value="CAVEOLIN-1"/>
    <property type="match status" value="1"/>
</dbReference>
<evidence type="ECO:0000256" key="3">
    <source>
        <dbReference type="ARBA" id="ARBA00004543"/>
    </source>
</evidence>
<evidence type="ECO:0008006" key="12">
    <source>
        <dbReference type="Google" id="ProtNLM"/>
    </source>
</evidence>
<dbReference type="InterPro" id="IPR001612">
    <property type="entry name" value="Caveolin"/>
</dbReference>
<evidence type="ECO:0000313" key="11">
    <source>
        <dbReference type="Proteomes" id="UP001303046"/>
    </source>
</evidence>
<proteinExistence type="inferred from homology"/>
<comment type="similarity">
    <text evidence="4">Belongs to the caveolin family.</text>
</comment>
<keyword evidence="7 9" id="KW-0472">Membrane</keyword>
<feature type="region of interest" description="Disordered" evidence="8">
    <location>
        <begin position="24"/>
        <end position="44"/>
    </location>
</feature>
<evidence type="ECO:0000256" key="5">
    <source>
        <dbReference type="ARBA" id="ARBA00022475"/>
    </source>
</evidence>
<protein>
    <recommendedName>
        <fullName evidence="12">Caveolin</fullName>
    </recommendedName>
</protein>
<reference evidence="10 11" key="1">
    <citation type="submission" date="2023-08" db="EMBL/GenBank/DDBJ databases">
        <title>A Necator americanus chromosomal reference genome.</title>
        <authorList>
            <person name="Ilik V."/>
            <person name="Petrzelkova K.J."/>
            <person name="Pardy F."/>
            <person name="Fuh T."/>
            <person name="Niatou-Singa F.S."/>
            <person name="Gouil Q."/>
            <person name="Baker L."/>
            <person name="Ritchie M.E."/>
            <person name="Jex A.R."/>
            <person name="Gazzola D."/>
            <person name="Li H."/>
            <person name="Toshio Fujiwara R."/>
            <person name="Zhan B."/>
            <person name="Aroian R.V."/>
            <person name="Pafco B."/>
            <person name="Schwarz E.M."/>
        </authorList>
    </citation>
    <scope>NUCLEOTIDE SEQUENCE [LARGE SCALE GENOMIC DNA]</scope>
    <source>
        <strain evidence="10 11">Aroian</strain>
        <tissue evidence="10">Whole animal</tissue>
    </source>
</reference>
<comment type="caution">
    <text evidence="10">The sequence shown here is derived from an EMBL/GenBank/DDBJ whole genome shotgun (WGS) entry which is preliminary data.</text>
</comment>
<feature type="transmembrane region" description="Helical" evidence="9">
    <location>
        <begin position="251"/>
        <end position="270"/>
    </location>
</feature>
<organism evidence="10 11">
    <name type="scientific">Necator americanus</name>
    <name type="common">Human hookworm</name>
    <dbReference type="NCBI Taxonomy" id="51031"/>
    <lineage>
        <taxon>Eukaryota</taxon>
        <taxon>Metazoa</taxon>
        <taxon>Ecdysozoa</taxon>
        <taxon>Nematoda</taxon>
        <taxon>Chromadorea</taxon>
        <taxon>Rhabditida</taxon>
        <taxon>Rhabditina</taxon>
        <taxon>Rhabditomorpha</taxon>
        <taxon>Strongyloidea</taxon>
        <taxon>Ancylostomatidae</taxon>
        <taxon>Bunostominae</taxon>
        <taxon>Necator</taxon>
    </lineage>
</organism>
<evidence type="ECO:0000256" key="9">
    <source>
        <dbReference type="SAM" id="Phobius"/>
    </source>
</evidence>
<feature type="region of interest" description="Disordered" evidence="8">
    <location>
        <begin position="75"/>
        <end position="103"/>
    </location>
</feature>
<evidence type="ECO:0000256" key="6">
    <source>
        <dbReference type="ARBA" id="ARBA00023034"/>
    </source>
</evidence>
<evidence type="ECO:0000256" key="8">
    <source>
        <dbReference type="SAM" id="MobiDB-lite"/>
    </source>
</evidence>
<evidence type="ECO:0000256" key="2">
    <source>
        <dbReference type="ARBA" id="ARBA00004395"/>
    </source>
</evidence>
<evidence type="ECO:0000256" key="7">
    <source>
        <dbReference type="ARBA" id="ARBA00023136"/>
    </source>
</evidence>